<feature type="domain" description="ATP-grasp" evidence="10">
    <location>
        <begin position="137"/>
        <end position="331"/>
    </location>
</feature>
<dbReference type="Pfam" id="PF02787">
    <property type="entry name" value="CPSase_L_D3"/>
    <property type="match status" value="1"/>
</dbReference>
<dbReference type="GO" id="GO:0005737">
    <property type="term" value="C:cytoplasm"/>
    <property type="evidence" value="ECO:0007669"/>
    <property type="project" value="TreeGrafter"/>
</dbReference>
<dbReference type="EMBL" id="CP097119">
    <property type="protein sequence ID" value="USS89653.1"/>
    <property type="molecule type" value="Genomic_DNA"/>
</dbReference>
<dbReference type="RefSeq" id="WP_252767202.1">
    <property type="nucleotide sequence ID" value="NZ_CP097119.1"/>
</dbReference>
<dbReference type="InterPro" id="IPR005480">
    <property type="entry name" value="CPSase_lsu_oligo"/>
</dbReference>
<organism evidence="11 12">
    <name type="scientific">Fructilactobacillus cliffordii</name>
    <dbReference type="NCBI Taxonomy" id="2940299"/>
    <lineage>
        <taxon>Bacteria</taxon>
        <taxon>Bacillati</taxon>
        <taxon>Bacillota</taxon>
        <taxon>Bacilli</taxon>
        <taxon>Lactobacillales</taxon>
        <taxon>Lactobacillaceae</taxon>
        <taxon>Fructilactobacillus</taxon>
    </lineage>
</organism>
<evidence type="ECO:0000256" key="1">
    <source>
        <dbReference type="ARBA" id="ARBA00001936"/>
    </source>
</evidence>
<evidence type="ECO:0000313" key="12">
    <source>
        <dbReference type="Proteomes" id="UP001055911"/>
    </source>
</evidence>
<evidence type="ECO:0000256" key="7">
    <source>
        <dbReference type="ARBA" id="ARBA00022840"/>
    </source>
</evidence>
<dbReference type="SUPFAM" id="SSF48108">
    <property type="entry name" value="Carbamoyl phosphate synthetase, large subunit connection domain"/>
    <property type="match status" value="1"/>
</dbReference>
<dbReference type="PANTHER" id="PTHR11405:SF16">
    <property type="entry name" value="ASPARTATE CARBAMOYLTRANSFERASE, CHLOROPLASTIC"/>
    <property type="match status" value="1"/>
</dbReference>
<dbReference type="SMART" id="SM01096">
    <property type="entry name" value="CPSase_L_D3"/>
    <property type="match status" value="1"/>
</dbReference>
<dbReference type="PANTHER" id="PTHR11405">
    <property type="entry name" value="CARBAMOYLTRANSFERASE FAMILY MEMBER"/>
    <property type="match status" value="1"/>
</dbReference>
<evidence type="ECO:0000256" key="2">
    <source>
        <dbReference type="ARBA" id="ARBA00001946"/>
    </source>
</evidence>
<evidence type="ECO:0000256" key="9">
    <source>
        <dbReference type="PROSITE-ProRule" id="PRU00409"/>
    </source>
</evidence>
<evidence type="ECO:0000256" key="3">
    <source>
        <dbReference type="ARBA" id="ARBA00009799"/>
    </source>
</evidence>
<dbReference type="GO" id="GO:0006541">
    <property type="term" value="P:glutamine metabolic process"/>
    <property type="evidence" value="ECO:0007669"/>
    <property type="project" value="TreeGrafter"/>
</dbReference>
<keyword evidence="4" id="KW-0436">Ligase</keyword>
<comment type="cofactor">
    <cofactor evidence="1">
        <name>Mn(2+)</name>
        <dbReference type="ChEBI" id="CHEBI:29035"/>
    </cofactor>
</comment>
<dbReference type="InterPro" id="IPR005479">
    <property type="entry name" value="CPAse_ATP-bd"/>
</dbReference>
<dbReference type="InterPro" id="IPR016185">
    <property type="entry name" value="PreATP-grasp_dom_sf"/>
</dbReference>
<keyword evidence="6 9" id="KW-0547">Nucleotide-binding</keyword>
<gene>
    <name evidence="11" type="ORF">M3M40_02370</name>
</gene>
<evidence type="ECO:0000256" key="5">
    <source>
        <dbReference type="ARBA" id="ARBA00022737"/>
    </source>
</evidence>
<dbReference type="Pfam" id="PF02786">
    <property type="entry name" value="CPSase_L_D2"/>
    <property type="match status" value="1"/>
</dbReference>
<keyword evidence="7 9" id="KW-0067">ATP-binding</keyword>
<dbReference type="AlphaFoldDB" id="A0A9Q8ZTX1"/>
<dbReference type="SUPFAM" id="SSF56059">
    <property type="entry name" value="Glutathione synthetase ATP-binding domain-like"/>
    <property type="match status" value="1"/>
</dbReference>
<keyword evidence="5" id="KW-0677">Repeat</keyword>
<dbReference type="GO" id="GO:0004088">
    <property type="term" value="F:carbamoyl-phosphate synthase (glutamine-hydrolyzing) activity"/>
    <property type="evidence" value="ECO:0007669"/>
    <property type="project" value="TreeGrafter"/>
</dbReference>
<dbReference type="GO" id="GO:0046872">
    <property type="term" value="F:metal ion binding"/>
    <property type="evidence" value="ECO:0007669"/>
    <property type="project" value="InterPro"/>
</dbReference>
<dbReference type="InterPro" id="IPR058047">
    <property type="entry name" value="CPSase_preATP-grasp"/>
</dbReference>
<dbReference type="InterPro" id="IPR036897">
    <property type="entry name" value="CarbamoylP_synth_lsu_oligo_sf"/>
</dbReference>
<dbReference type="Gene3D" id="3.30.1490.20">
    <property type="entry name" value="ATP-grasp fold, A domain"/>
    <property type="match status" value="1"/>
</dbReference>
<dbReference type="PROSITE" id="PS50975">
    <property type="entry name" value="ATP_GRASP"/>
    <property type="match status" value="1"/>
</dbReference>
<dbReference type="Gene3D" id="3.40.50.20">
    <property type="match status" value="2"/>
</dbReference>
<evidence type="ECO:0000313" key="11">
    <source>
        <dbReference type="EMBL" id="USS89653.1"/>
    </source>
</evidence>
<dbReference type="Pfam" id="PF25596">
    <property type="entry name" value="CPSase_L_D1"/>
    <property type="match status" value="2"/>
</dbReference>
<dbReference type="Proteomes" id="UP001055911">
    <property type="component" value="Chromosome"/>
</dbReference>
<dbReference type="InterPro" id="IPR011761">
    <property type="entry name" value="ATP-grasp"/>
</dbReference>
<dbReference type="SUPFAM" id="SSF52440">
    <property type="entry name" value="PreATP-grasp domain"/>
    <property type="match status" value="2"/>
</dbReference>
<sequence length="852" mass="96065">MKQIKKILILGGGASNIDHESEQDAAAFQVISVWRRLGIEPYVIDNNPYSLLLQEVDSQHTFVRSITTQTVADLLRKHHIDGITPIFGTKAALTVVQRLEKNQVLQELQVQLIGLNANNLYLFGTETEASDQNTALANRLADNHIPIVASQIIRNFTDLRDNIERIQFPVSIKPLSTNKKRQRRIFQNMESLNNEIDDLFQESPEQKLSLEREVGNYQEIGMVAIRDVEGNKMLISSLEDMNPVKINATDSVIFAPAQTLNDYQLKRLRSITFDVLDCLGIKGICHLQFAINGETDEVYVIKVNPVFNSETSLAAKSTGYPLAKVAASLLLDIPLTKVKLPPRFNPLTTILQPLSDHVTVKMPIWSFDYLDMADNHLGTHAKATGAAIGVGRSAEAALMIGLRSSQPSPQDVLPEYADLSEDDLINQLIHPTDQQILILFEAVRRGYSASDLSELTKIDEFYFVIMKNLLTVIEQVRQHPLQTEALLAGNRYGFGNGMFCHFWKTNNATIMAMQKQLDHVKTYKMIEPTAGEFPEKINSFYGSYEFENDTQKLSDHSALVIGKGRNHLGPNTAADTYTAEMLIQLHKLGYKTIILNNNPNSVSLIPAISDKQYIEPVQLGEILNVIELEQPQYVFLPGNRHFLIRELQKIAGNFKLVVLPPDQETGTVYQDHVDFALNVLVSPQGIIPIATVGFRSQMENDDNQLENQTSYYIPYANRQLDSERVEELARVEIKQHPLTGLIQILFTIDKNGNYVTTGITPLRITETIFLNQVTGINWIRILMQMYTGHFDPMFIRKLIPQIDSASRFAIMQITFPFKHLGINNVPKRRRYEIGAKLSFGPTLDDSTTNLLK</sequence>
<dbReference type="Gene3D" id="1.10.1030.10">
    <property type="entry name" value="Carbamoyl-phosphate synthetase, large subunit oligomerisation domain"/>
    <property type="match status" value="1"/>
</dbReference>
<dbReference type="Gene3D" id="3.30.470.20">
    <property type="entry name" value="ATP-grasp fold, B domain"/>
    <property type="match status" value="1"/>
</dbReference>
<reference evidence="11" key="1">
    <citation type="submission" date="2022-05" db="EMBL/GenBank/DDBJ databases">
        <authorList>
            <person name="Oliphant S.A."/>
            <person name="Watson-Haigh N.S."/>
            <person name="Sumby K.M."/>
            <person name="Gardner J.M."/>
            <person name="Jiranek V."/>
        </authorList>
    </citation>
    <scope>NUCLEOTIDE SEQUENCE</scope>
    <source>
        <strain evidence="11">KI4_B1</strain>
    </source>
</reference>
<comment type="similarity">
    <text evidence="3">Belongs to the CarB family.</text>
</comment>
<evidence type="ECO:0000256" key="6">
    <source>
        <dbReference type="ARBA" id="ARBA00022741"/>
    </source>
</evidence>
<name>A0A9Q8ZTX1_9LACO</name>
<comment type="cofactor">
    <cofactor evidence="2">
        <name>Mg(2+)</name>
        <dbReference type="ChEBI" id="CHEBI:18420"/>
    </cofactor>
</comment>
<accession>A0A9Q8ZTX1</accession>
<dbReference type="GO" id="GO:0005524">
    <property type="term" value="F:ATP binding"/>
    <property type="evidence" value="ECO:0007669"/>
    <property type="project" value="UniProtKB-UniRule"/>
</dbReference>
<proteinExistence type="inferred from homology"/>
<dbReference type="InterPro" id="IPR013815">
    <property type="entry name" value="ATP_grasp_subdomain_1"/>
</dbReference>
<protein>
    <submittedName>
        <fullName evidence="11">ATP-grasp domain-containing protein</fullName>
    </submittedName>
</protein>
<keyword evidence="12" id="KW-1185">Reference proteome</keyword>
<evidence type="ECO:0000256" key="4">
    <source>
        <dbReference type="ARBA" id="ARBA00022598"/>
    </source>
</evidence>
<evidence type="ECO:0000259" key="10">
    <source>
        <dbReference type="PROSITE" id="PS50975"/>
    </source>
</evidence>
<evidence type="ECO:0000256" key="8">
    <source>
        <dbReference type="ARBA" id="ARBA00023211"/>
    </source>
</evidence>
<keyword evidence="8" id="KW-0464">Manganese</keyword>